<feature type="transmembrane region" description="Helical" evidence="9">
    <location>
        <begin position="500"/>
        <end position="520"/>
    </location>
</feature>
<feature type="transmembrane region" description="Helical" evidence="9">
    <location>
        <begin position="120"/>
        <end position="140"/>
    </location>
</feature>
<feature type="transmembrane region" description="Helical" evidence="9">
    <location>
        <begin position="379"/>
        <end position="402"/>
    </location>
</feature>
<feature type="transmembrane region" description="Helical" evidence="9">
    <location>
        <begin position="291"/>
        <end position="313"/>
    </location>
</feature>
<feature type="transmembrane region" description="Helical" evidence="9">
    <location>
        <begin position="213"/>
        <end position="237"/>
    </location>
</feature>
<keyword evidence="11" id="KW-1185">Reference proteome</keyword>
<accession>A0A1X7CBU8</accession>
<proteinExistence type="inferred from homology"/>
<dbReference type="Pfam" id="PF02028">
    <property type="entry name" value="BCCT"/>
    <property type="match status" value="1"/>
</dbReference>
<dbReference type="AlphaFoldDB" id="A0A1X7CBU8"/>
<keyword evidence="5 9" id="KW-0812">Transmembrane</keyword>
<dbReference type="PANTHER" id="PTHR30047:SF7">
    <property type="entry name" value="HIGH-AFFINITY CHOLINE TRANSPORT PROTEIN"/>
    <property type="match status" value="1"/>
</dbReference>
<dbReference type="PROSITE" id="PS01303">
    <property type="entry name" value="BCCT"/>
    <property type="match status" value="1"/>
</dbReference>
<dbReference type="RefSeq" id="WP_085106181.1">
    <property type="nucleotide sequence ID" value="NZ_FXAC01000002.1"/>
</dbReference>
<dbReference type="InterPro" id="IPR018093">
    <property type="entry name" value="BCCT_CS"/>
</dbReference>
<dbReference type="GO" id="GO:0022857">
    <property type="term" value="F:transmembrane transporter activity"/>
    <property type="evidence" value="ECO:0007669"/>
    <property type="project" value="InterPro"/>
</dbReference>
<feature type="transmembrane region" description="Helical" evidence="9">
    <location>
        <begin position="79"/>
        <end position="99"/>
    </location>
</feature>
<evidence type="ECO:0000313" key="10">
    <source>
        <dbReference type="EMBL" id="SME93629.1"/>
    </source>
</evidence>
<feature type="transmembrane region" description="Helical" evidence="9">
    <location>
        <begin position="170"/>
        <end position="193"/>
    </location>
</feature>
<sequence>MSSSPRRVPPSESPYPHDTHPGLVPGVSVEEQRVRYRTDKITFGVAGALIVGFVVWGAVSTESLTTVSKGALNAVVTYGGWVFTLLAAVMLLFLLFVGFSRYGRIPLGKDGEEPAYSMGSWIAMLFAAGMGVGLIFFGIYEPVTYYMTPPPGRAAAQSYHAMHSALAQTIFHWGLQAWAIYALVGAAVGYAGYRRGRPLLMSAIFGQRAHLSVGGRLIDMFAIVGILFATSASLGLGTLQIGRGLQIITGLGEVGNAVLIAIIAVLTCVFLISAVSGVAKGIRRLSNFNMVLAAVVAFFLFVAGPTVFLLNFIPSVVGTYFGEMFQMLSLSASWGTEAEEFMRSWTLFYWAWWVSWAPFVGVFVARISRGRTLRQYVSVVLLAPTVICVLAFSVFGGTAIWLQRDGVDIAGAASPEDMLFRVLGALPFAQITPIAIIVLLAVFFMTSADSATLVMASMSQQGKPEPDRKIIIFWGVALAGVSSVMLAVGGANALQGLQDLVTVAALPFAVILLALIPAFLRDLSTDPMSLRHHYARTALDNAVRQGMDEHGDDFALEVRHQEGPAAAGHDVDSTGERMSSWYQRTDENGQPVEYDYRQDTYVDARPAVADQPAAGERPTVDERSPRNGRPPEQH</sequence>
<organism evidence="10 11">
    <name type="scientific">Kocuria marina subsp. indica</name>
    <dbReference type="NCBI Taxonomy" id="1049583"/>
    <lineage>
        <taxon>Bacteria</taxon>
        <taxon>Bacillati</taxon>
        <taxon>Actinomycetota</taxon>
        <taxon>Actinomycetes</taxon>
        <taxon>Micrococcales</taxon>
        <taxon>Micrococcaceae</taxon>
        <taxon>Kocuria</taxon>
    </lineage>
</organism>
<gene>
    <name evidence="10" type="ORF">SAMN06296028_102129</name>
</gene>
<keyword evidence="3" id="KW-0813">Transport</keyword>
<dbReference type="EMBL" id="FXAC01000002">
    <property type="protein sequence ID" value="SME93629.1"/>
    <property type="molecule type" value="Genomic_DNA"/>
</dbReference>
<evidence type="ECO:0000256" key="2">
    <source>
        <dbReference type="ARBA" id="ARBA00005658"/>
    </source>
</evidence>
<dbReference type="Proteomes" id="UP000192929">
    <property type="component" value="Unassembled WGS sequence"/>
</dbReference>
<comment type="similarity">
    <text evidence="2">Belongs to the BCCT transporter (TC 2.A.15) family.</text>
</comment>
<evidence type="ECO:0000256" key="5">
    <source>
        <dbReference type="ARBA" id="ARBA00022692"/>
    </source>
</evidence>
<feature type="region of interest" description="Disordered" evidence="8">
    <location>
        <begin position="1"/>
        <end position="25"/>
    </location>
</feature>
<name>A0A1X7CBU8_9MICC</name>
<feature type="transmembrane region" description="Helical" evidence="9">
    <location>
        <begin position="41"/>
        <end position="59"/>
    </location>
</feature>
<evidence type="ECO:0000256" key="1">
    <source>
        <dbReference type="ARBA" id="ARBA00004651"/>
    </source>
</evidence>
<dbReference type="InterPro" id="IPR000060">
    <property type="entry name" value="BCCT_transptr"/>
</dbReference>
<keyword evidence="6 9" id="KW-1133">Transmembrane helix</keyword>
<feature type="compositionally biased region" description="Basic and acidic residues" evidence="8">
    <location>
        <begin position="618"/>
        <end position="634"/>
    </location>
</feature>
<comment type="subcellular location">
    <subcellularLocation>
        <location evidence="1">Cell membrane</location>
        <topology evidence="1">Multi-pass membrane protein</topology>
    </subcellularLocation>
</comment>
<feature type="transmembrane region" description="Helical" evidence="9">
    <location>
        <begin position="347"/>
        <end position="367"/>
    </location>
</feature>
<dbReference type="PANTHER" id="PTHR30047">
    <property type="entry name" value="HIGH-AFFINITY CHOLINE TRANSPORT PROTEIN-RELATED"/>
    <property type="match status" value="1"/>
</dbReference>
<feature type="region of interest" description="Disordered" evidence="8">
    <location>
        <begin position="582"/>
        <end position="634"/>
    </location>
</feature>
<evidence type="ECO:0000256" key="4">
    <source>
        <dbReference type="ARBA" id="ARBA00022475"/>
    </source>
</evidence>
<evidence type="ECO:0000313" key="11">
    <source>
        <dbReference type="Proteomes" id="UP000192929"/>
    </source>
</evidence>
<reference evidence="11" key="1">
    <citation type="submission" date="2017-04" db="EMBL/GenBank/DDBJ databases">
        <authorList>
            <person name="Varghese N."/>
            <person name="Submissions S."/>
        </authorList>
    </citation>
    <scope>NUCLEOTIDE SEQUENCE [LARGE SCALE GENOMIC DNA]</scope>
    <source>
        <strain evidence="11">NIO-1021</strain>
    </source>
</reference>
<dbReference type="GO" id="GO:0005886">
    <property type="term" value="C:plasma membrane"/>
    <property type="evidence" value="ECO:0007669"/>
    <property type="project" value="UniProtKB-SubCell"/>
</dbReference>
<evidence type="ECO:0000256" key="7">
    <source>
        <dbReference type="ARBA" id="ARBA00023136"/>
    </source>
</evidence>
<feature type="transmembrane region" description="Helical" evidence="9">
    <location>
        <begin position="422"/>
        <end position="449"/>
    </location>
</feature>
<protein>
    <submittedName>
        <fullName evidence="10">Choline/carnitine/betaine transport</fullName>
    </submittedName>
</protein>
<feature type="transmembrane region" description="Helical" evidence="9">
    <location>
        <begin position="257"/>
        <end position="279"/>
    </location>
</feature>
<keyword evidence="7 9" id="KW-0472">Membrane</keyword>
<evidence type="ECO:0000256" key="8">
    <source>
        <dbReference type="SAM" id="MobiDB-lite"/>
    </source>
</evidence>
<dbReference type="NCBIfam" id="TIGR00842">
    <property type="entry name" value="bcct"/>
    <property type="match status" value="1"/>
</dbReference>
<evidence type="ECO:0000256" key="6">
    <source>
        <dbReference type="ARBA" id="ARBA00022989"/>
    </source>
</evidence>
<feature type="transmembrane region" description="Helical" evidence="9">
    <location>
        <begin position="470"/>
        <end position="494"/>
    </location>
</feature>
<evidence type="ECO:0000256" key="3">
    <source>
        <dbReference type="ARBA" id="ARBA00022448"/>
    </source>
</evidence>
<keyword evidence="4" id="KW-1003">Cell membrane</keyword>
<evidence type="ECO:0000256" key="9">
    <source>
        <dbReference type="SAM" id="Phobius"/>
    </source>
</evidence>